<accession>A0ACC6QJV6</accession>
<dbReference type="Proteomes" id="UP001375539">
    <property type="component" value="Unassembled WGS sequence"/>
</dbReference>
<protein>
    <submittedName>
        <fullName evidence="1">Uncharacterized protein</fullName>
    </submittedName>
</protein>
<sequence length="264" mass="28718">MRGRQRYARTVRRAVATVPHYRERYAATGTLPPLTRDEAELRRHLLMPLGSALLARRDPGRPATEHIAELHEALRLAGHRTDGGRDVYEIASALRDPVRAYGTNWRVLLATTADAGRYAERYAERSGTDRSGTERSGAERPGTGRPVPDGHALVVGDAGQLAGVAAGPVTVERVTLAAAARTRPAAGSVWYEPWLGHLGGVPGACGELHLNPSRVHARLLDGETVLTLLRRRRPTLVHVRPEGAEFFGPGRCPLHGVPILRRPL</sequence>
<evidence type="ECO:0000313" key="1">
    <source>
        <dbReference type="EMBL" id="MEJ8658659.1"/>
    </source>
</evidence>
<reference evidence="1" key="1">
    <citation type="submission" date="2024-03" db="EMBL/GenBank/DDBJ databases">
        <title>Novel Streptomyces species of biotechnological and ecological value are a feature of Machair soil.</title>
        <authorList>
            <person name="Prole J.R."/>
            <person name="Goodfellow M."/>
            <person name="Allenby N."/>
            <person name="Ward A.C."/>
        </authorList>
    </citation>
    <scope>NUCLEOTIDE SEQUENCE</scope>
    <source>
        <strain evidence="1">MS1.AVA.4</strain>
    </source>
</reference>
<organism evidence="1 2">
    <name type="scientific">Streptomyces pratisoli</name>
    <dbReference type="NCBI Taxonomy" id="3139917"/>
    <lineage>
        <taxon>Bacteria</taxon>
        <taxon>Bacillati</taxon>
        <taxon>Actinomycetota</taxon>
        <taxon>Actinomycetes</taxon>
        <taxon>Kitasatosporales</taxon>
        <taxon>Streptomycetaceae</taxon>
        <taxon>Streptomyces</taxon>
    </lineage>
</organism>
<comment type="caution">
    <text evidence="1">The sequence shown here is derived from an EMBL/GenBank/DDBJ whole genome shotgun (WGS) entry which is preliminary data.</text>
</comment>
<proteinExistence type="predicted"/>
<name>A0ACC6QJV6_9ACTN</name>
<keyword evidence="2" id="KW-1185">Reference proteome</keyword>
<evidence type="ECO:0000313" key="2">
    <source>
        <dbReference type="Proteomes" id="UP001375539"/>
    </source>
</evidence>
<dbReference type="EMBL" id="JBBKAI010000002">
    <property type="protein sequence ID" value="MEJ8658659.1"/>
    <property type="molecule type" value="Genomic_DNA"/>
</dbReference>
<gene>
    <name evidence="1" type="ORF">WKI58_19400</name>
</gene>